<reference evidence="7" key="2">
    <citation type="journal article" date="2013" name="Nat. Commun.">
        <title>Genome of the Chinese tree shrew.</title>
        <authorList>
            <person name="Fan Y."/>
            <person name="Huang Z.Y."/>
            <person name="Cao C.C."/>
            <person name="Chen C.S."/>
            <person name="Chen Y.X."/>
            <person name="Fan D.D."/>
            <person name="He J."/>
            <person name="Hou H.L."/>
            <person name="Hu L."/>
            <person name="Hu X.T."/>
            <person name="Jiang X.T."/>
            <person name="Lai R."/>
            <person name="Lang Y.S."/>
            <person name="Liang B."/>
            <person name="Liao S.G."/>
            <person name="Mu D."/>
            <person name="Ma Y.Y."/>
            <person name="Niu Y.Y."/>
            <person name="Sun X.Q."/>
            <person name="Xia J.Q."/>
            <person name="Xiao J."/>
            <person name="Xiong Z.Q."/>
            <person name="Xu L."/>
            <person name="Yang L."/>
            <person name="Zhang Y."/>
            <person name="Zhao W."/>
            <person name="Zhao X.D."/>
            <person name="Zheng Y.T."/>
            <person name="Zhou J.M."/>
            <person name="Zhu Y.B."/>
            <person name="Zhang G.J."/>
            <person name="Wang J."/>
            <person name="Yao Y.G."/>
        </authorList>
    </citation>
    <scope>NUCLEOTIDE SEQUENCE [LARGE SCALE GENOMIC DNA]</scope>
</reference>
<feature type="coiled-coil region" evidence="2">
    <location>
        <begin position="558"/>
        <end position="592"/>
    </location>
</feature>
<dbReference type="EMBL" id="KB320530">
    <property type="protein sequence ID" value="ELW69403.1"/>
    <property type="molecule type" value="Genomic_DNA"/>
</dbReference>
<dbReference type="FunCoup" id="L9L357">
    <property type="interactions" value="38"/>
</dbReference>
<dbReference type="Pfam" id="PF11365">
    <property type="entry name" value="SOGA"/>
    <property type="match status" value="2"/>
</dbReference>
<accession>L9L357</accession>
<evidence type="ECO:0000259" key="4">
    <source>
        <dbReference type="Pfam" id="PF11365"/>
    </source>
</evidence>
<feature type="compositionally biased region" description="Basic and acidic residues" evidence="3">
    <location>
        <begin position="393"/>
        <end position="420"/>
    </location>
</feature>
<dbReference type="InterPro" id="IPR027881">
    <property type="entry name" value="SOGA_CC"/>
</dbReference>
<dbReference type="InterPro" id="IPR027882">
    <property type="entry name" value="SOGA1/2-like_CC"/>
</dbReference>
<feature type="coiled-coil region" evidence="2">
    <location>
        <begin position="237"/>
        <end position="371"/>
    </location>
</feature>
<keyword evidence="1 2" id="KW-0175">Coiled coil</keyword>
<reference evidence="7" key="1">
    <citation type="submission" date="2012-07" db="EMBL/GenBank/DDBJ databases">
        <title>Genome of the Chinese tree shrew, a rising model animal genetically related to primates.</title>
        <authorList>
            <person name="Zhang G."/>
            <person name="Fan Y."/>
            <person name="Yao Y."/>
            <person name="Huang Z."/>
        </authorList>
    </citation>
    <scope>NUCLEOTIDE SEQUENCE [LARGE SCALE GENOMIC DNA]</scope>
</reference>
<feature type="region of interest" description="Disordered" evidence="3">
    <location>
        <begin position="1"/>
        <end position="38"/>
    </location>
</feature>
<gene>
    <name evidence="6" type="ORF">TREES_T100016773</name>
</gene>
<dbReference type="Proteomes" id="UP000011518">
    <property type="component" value="Unassembled WGS sequence"/>
</dbReference>
<feature type="domain" description="SOGA coiled-coil" evidence="4">
    <location>
        <begin position="287"/>
        <end position="375"/>
    </location>
</feature>
<dbReference type="AlphaFoldDB" id="L9L357"/>
<evidence type="ECO:0000313" key="7">
    <source>
        <dbReference type="Proteomes" id="UP000011518"/>
    </source>
</evidence>
<dbReference type="PANTHER" id="PTHR15705">
    <property type="entry name" value="MCG7194, ISOFORM CRA_A"/>
    <property type="match status" value="1"/>
</dbReference>
<feature type="domain" description="SOGA 1/2-like coiled-coil" evidence="5">
    <location>
        <begin position="544"/>
        <end position="597"/>
    </location>
</feature>
<evidence type="ECO:0000259" key="5">
    <source>
        <dbReference type="Pfam" id="PF14818"/>
    </source>
</evidence>
<dbReference type="Pfam" id="PF14818">
    <property type="entry name" value="SOGA1-2-like_CC"/>
    <property type="match status" value="1"/>
</dbReference>
<dbReference type="GO" id="GO:0010506">
    <property type="term" value="P:regulation of autophagy"/>
    <property type="evidence" value="ECO:0007669"/>
    <property type="project" value="InterPro"/>
</dbReference>
<feature type="region of interest" description="Disordered" evidence="3">
    <location>
        <begin position="1188"/>
        <end position="1226"/>
    </location>
</feature>
<evidence type="ECO:0000313" key="6">
    <source>
        <dbReference type="EMBL" id="ELW69403.1"/>
    </source>
</evidence>
<feature type="region of interest" description="Disordered" evidence="3">
    <location>
        <begin position="1047"/>
        <end position="1066"/>
    </location>
</feature>
<feature type="coiled-coil region" evidence="2">
    <location>
        <begin position="118"/>
        <end position="202"/>
    </location>
</feature>
<dbReference type="STRING" id="246437.L9L357"/>
<protein>
    <submittedName>
        <fullName evidence="6">Uncharacterized protein</fullName>
    </submittedName>
</protein>
<name>L9L357_TUPCH</name>
<dbReference type="GO" id="GO:0005615">
    <property type="term" value="C:extracellular space"/>
    <property type="evidence" value="ECO:0007669"/>
    <property type="project" value="InterPro"/>
</dbReference>
<keyword evidence="7" id="KW-1185">Reference proteome</keyword>
<feature type="domain" description="SOGA coiled-coil" evidence="4">
    <location>
        <begin position="167"/>
        <end position="261"/>
    </location>
</feature>
<dbReference type="eggNOG" id="ENOG502RJ9I">
    <property type="taxonomic scope" value="Eukaryota"/>
</dbReference>
<evidence type="ECO:0000256" key="3">
    <source>
        <dbReference type="SAM" id="MobiDB-lite"/>
    </source>
</evidence>
<organism evidence="6 7">
    <name type="scientific">Tupaia chinensis</name>
    <name type="common">Chinese tree shrew</name>
    <name type="synonym">Tupaia belangeri chinensis</name>
    <dbReference type="NCBI Taxonomy" id="246437"/>
    <lineage>
        <taxon>Eukaryota</taxon>
        <taxon>Metazoa</taxon>
        <taxon>Chordata</taxon>
        <taxon>Craniata</taxon>
        <taxon>Vertebrata</taxon>
        <taxon>Euteleostomi</taxon>
        <taxon>Mammalia</taxon>
        <taxon>Eutheria</taxon>
        <taxon>Euarchontoglires</taxon>
        <taxon>Scandentia</taxon>
        <taxon>Tupaiidae</taxon>
        <taxon>Tupaia</taxon>
    </lineage>
</organism>
<feature type="region of interest" description="Disordered" evidence="3">
    <location>
        <begin position="389"/>
        <end position="438"/>
    </location>
</feature>
<proteinExistence type="predicted"/>
<feature type="compositionally biased region" description="Basic and acidic residues" evidence="3">
    <location>
        <begin position="25"/>
        <end position="38"/>
    </location>
</feature>
<sequence length="1238" mass="142481">MQAAAPPSSQPHPQQLQEQEEMQEEMEKLREENETLKNEIDELRTEMDEMRDTFFEEDACQLQEMRHELERANKNCRILQYRLRKAERKRLRYAQTGEIDGELLRSLEQDLKVAKDVSVRLHHELENVEEKRTTTEDENEKLRQQLIEVEIAKQALQNELEKMKEEDNEDLKCQLQFVKEEAALMRKKMAKIDKEKDRFEHELQKYRSFYGDLDSPLPKGEAGGPPSTREAELKLRLRLVEEEANILGRKIVELEVENRGLKAELDDLRGDDFNGSANPLMREQSESLSELRQHLQLVEDETELLRRNVADLEEQNKRITAELNKYKYKSGGHDSARHHDSAKTEALQEELKAARLQINELSGKVMQLQYENRVLMSNMQRYDLASHLGIRGSPRDSDAESDAGKKESDDDSRPPHRKGEGPIGRRGPHRRRERLRGAERLGKTIDRLIADTSTIITEARIYVANGDLFGLMDEEDDGSRIREHELLYRINAQMKAFRKELQTFIDRLEVPKSADDRGAEEPISLREGRDKQKHFFADTHTVAMDLQKQWENTETNWHKEKMELLDQFDNERKEWESQWKIMQKKIEELCQEVKLRRKINMSERTKIMGLDHEEAIQDKMVESSPNYPNSGQCEFTGMNHRDSLKKENKTEQSLLDKGNQVCKEQKVTKKSKVGFLDPLARDSQKECEAWPDLRTSEEKTRSCSGALNTALEELAKVSEELCSFQEEIRQRSNHRRKKSDSFLQEMPNVINTPHGNHMIYNTQCILPVNLEKEIQKNRKNLSWTNVLQNNPMKKCGTDTINFQINETPPVPPPRSTSRNFPSLYSESVHEGLKKSLDHNSWGAHEGRGERNCDPHFLVRQNEMPAWCPNEGVTLKDHTVFSSLGSEVKIDCKPPCHEDVGLDMWSCEIETGAKKSPSTLWFQNNICSTPSKPKYEMVIPDHPAKSHPDLHVSKDCGSSLTHSSAPPRSFSCGFERTTRNEKLAAKTDEFNRTVFRTDRNCRAIQQIQNYSNPPEDLKPCDNLTSCTGNISVNDSMSGVLKTSAHMPMSMENVPDSPTKKSTTDLPRQIQEHGNPSSYRHMLHEHDWRPSNLSGRPRSADPRSNYGVVEKLLKTYEVPTGSTLQNSKCFQDNWAECNSDISSGDVLSQHLEILQMEQEFQQKTTTCGGHQVKQGVNWKKITEESMAVKAAHGKGFSRPARPANRRLPSRWASRCPSAPPALRRATHSHNISLRSEASIV</sequence>
<evidence type="ECO:0000256" key="2">
    <source>
        <dbReference type="SAM" id="Coils"/>
    </source>
</evidence>
<evidence type="ECO:0000256" key="1">
    <source>
        <dbReference type="ARBA" id="ARBA00023054"/>
    </source>
</evidence>
<dbReference type="InParanoid" id="L9L357"/>
<dbReference type="PANTHER" id="PTHR15705:SF1">
    <property type="entry name" value="RIKEN CDNA 9330159F19 GENE"/>
    <property type="match status" value="1"/>
</dbReference>